<dbReference type="Proteomes" id="UP001623348">
    <property type="component" value="Unassembled WGS sequence"/>
</dbReference>
<accession>A0ABC9XPL8</accession>
<evidence type="ECO:0000313" key="1">
    <source>
        <dbReference type="EMBL" id="GAB0199649.1"/>
    </source>
</evidence>
<evidence type="ECO:0000313" key="2">
    <source>
        <dbReference type="Proteomes" id="UP001623348"/>
    </source>
</evidence>
<evidence type="ECO:0008006" key="3">
    <source>
        <dbReference type="Google" id="ProtNLM"/>
    </source>
</evidence>
<dbReference type="PANTHER" id="PTHR33395:SF22">
    <property type="entry name" value="REVERSE TRANSCRIPTASE DOMAIN-CONTAINING PROTEIN"/>
    <property type="match status" value="1"/>
</dbReference>
<proteinExistence type="predicted"/>
<keyword evidence="2" id="KW-1185">Reference proteome</keyword>
<reference evidence="1 2" key="1">
    <citation type="submission" date="2024-06" db="EMBL/GenBank/DDBJ databases">
        <title>The draft genome of Grus japonensis, version 3.</title>
        <authorList>
            <person name="Nabeshima K."/>
            <person name="Suzuki S."/>
            <person name="Onuma M."/>
        </authorList>
    </citation>
    <scope>NUCLEOTIDE SEQUENCE [LARGE SCALE GENOMIC DNA]</scope>
    <source>
        <strain evidence="1 2">451A</strain>
    </source>
</reference>
<organism evidence="1 2">
    <name type="scientific">Grus japonensis</name>
    <name type="common">Japanese crane</name>
    <name type="synonym">Red-crowned crane</name>
    <dbReference type="NCBI Taxonomy" id="30415"/>
    <lineage>
        <taxon>Eukaryota</taxon>
        <taxon>Metazoa</taxon>
        <taxon>Chordata</taxon>
        <taxon>Craniata</taxon>
        <taxon>Vertebrata</taxon>
        <taxon>Euteleostomi</taxon>
        <taxon>Archelosauria</taxon>
        <taxon>Archosauria</taxon>
        <taxon>Dinosauria</taxon>
        <taxon>Saurischia</taxon>
        <taxon>Theropoda</taxon>
        <taxon>Coelurosauria</taxon>
        <taxon>Aves</taxon>
        <taxon>Neognathae</taxon>
        <taxon>Neoaves</taxon>
        <taxon>Gruiformes</taxon>
        <taxon>Gruidae</taxon>
        <taxon>Grus</taxon>
    </lineage>
</organism>
<name>A0ABC9XPL8_GRUJA</name>
<dbReference type="AlphaFoldDB" id="A0ABC9XPL8"/>
<dbReference type="EMBL" id="BAAFJT010000023">
    <property type="protein sequence ID" value="GAB0199649.1"/>
    <property type="molecule type" value="Genomic_DNA"/>
</dbReference>
<protein>
    <recommendedName>
        <fullName evidence="3">Rna-directed dna polymerase from mobile element jockey-like</fullName>
    </recommendedName>
</protein>
<comment type="caution">
    <text evidence="1">The sequence shown here is derived from an EMBL/GenBank/DDBJ whole genome shotgun (WGS) entry which is preliminary data.</text>
</comment>
<gene>
    <name evidence="1" type="ORF">GRJ2_002430300</name>
</gene>
<sequence length="218" mass="24557">MGDLVTRDMEKAEVLNDFFASVFTGKGSSHITQVAEGKGRDWENEEPPTVGEDQVRDHLRNLKVYKPMGPDQLHPWVLRELADEVAKPLSIIFEKSWQSGEAPTDWKRGNITPIFKKGKRKTQGTTGCDMDSGIECTLSEFADDTKLCGAVIVLEGRDAIQRDLDRLERWACANRMKFNKAKCKVLCMGQSNPKHIYRLGGEWIESSPVEEDFGVLIV</sequence>
<dbReference type="PANTHER" id="PTHR33395">
    <property type="entry name" value="TRANSCRIPTASE, PUTATIVE-RELATED-RELATED"/>
    <property type="match status" value="1"/>
</dbReference>